<dbReference type="OrthoDB" id="6486656at2759"/>
<dbReference type="RefSeq" id="XP_038740459.1">
    <property type="nucleotide sequence ID" value="XM_038894129.1"/>
</dbReference>
<evidence type="ECO:0000256" key="1">
    <source>
        <dbReference type="SAM" id="Phobius"/>
    </source>
</evidence>
<feature type="transmembrane region" description="Helical" evidence="1">
    <location>
        <begin position="516"/>
        <end position="537"/>
    </location>
</feature>
<keyword evidence="1" id="KW-0812">Transmembrane</keyword>
<dbReference type="GeneID" id="62167203"/>
<dbReference type="EMBL" id="JAATWM020000048">
    <property type="protein sequence ID" value="KAF9870998.1"/>
    <property type="molecule type" value="Genomic_DNA"/>
</dbReference>
<organism evidence="2 3">
    <name type="scientific">Colletotrichum karsti</name>
    <dbReference type="NCBI Taxonomy" id="1095194"/>
    <lineage>
        <taxon>Eukaryota</taxon>
        <taxon>Fungi</taxon>
        <taxon>Dikarya</taxon>
        <taxon>Ascomycota</taxon>
        <taxon>Pezizomycotina</taxon>
        <taxon>Sordariomycetes</taxon>
        <taxon>Hypocreomycetidae</taxon>
        <taxon>Glomerellales</taxon>
        <taxon>Glomerellaceae</taxon>
        <taxon>Colletotrichum</taxon>
        <taxon>Colletotrichum boninense species complex</taxon>
    </lineage>
</organism>
<dbReference type="Proteomes" id="UP000781932">
    <property type="component" value="Unassembled WGS sequence"/>
</dbReference>
<comment type="caution">
    <text evidence="2">The sequence shown here is derived from an EMBL/GenBank/DDBJ whole genome shotgun (WGS) entry which is preliminary data.</text>
</comment>
<accession>A0A9P6HTT9</accession>
<feature type="transmembrane region" description="Helical" evidence="1">
    <location>
        <begin position="135"/>
        <end position="158"/>
    </location>
</feature>
<keyword evidence="3" id="KW-1185">Reference proteome</keyword>
<evidence type="ECO:0000313" key="3">
    <source>
        <dbReference type="Proteomes" id="UP000781932"/>
    </source>
</evidence>
<sequence length="631" mass="68568">MAGSVYPVTSQTELVSSSNVSRRKPATNAPIWYFVYNSLIIALVISAITFWFRATQSPLLYSFEFGQWLLDHPKTGTIIWTACGTVAAAVLVVLLKSVLFLMVRQSSRVGATLSTIEVWNKCANQQPLLDVKRPWLSGFTAINWFVALTLTTAFTTLITPTRVLVSESLLGNELDFTSPEFWTWYNTWNATTGRPVRKVFGCTRYTYTSPTGSLTFPTCPIANDPVACISAGVAAAQESFGARNASVRVIDSLFKGSTGGVLPLGFGGIPAFNNVKFGTWDQSTEYPQYNYSLTQQGLSADISCHETPDTPIQTDVLQTMNVTNSAAGGKMQLVNFFIENDYCYSSQTWVVPLLGIVAPALCQPNKKVKKYEFYLAPFRQYSHLPNMTCSIEPVITKNLVSYSTSTGLFASTIMERMGSSSVPNETADAVSALFMISITSWGSGLIESLLSLNTTGDGSGNFSYPAAVEAALRGIVEYEGTNLRIYYSANEAAGRSTVNGTYNVLRVGYHQTQPTALLILLPLLLYVVIVAWSYTWVGLRTGLHIEDGFNPTDSTSLVTAAAAGAESGKLGFEGMSSGNHKVQEEIMFKLVHSLSQRINDPVTALVYRLGSRTDGSKGAGPVSDEISDKNP</sequence>
<evidence type="ECO:0000313" key="2">
    <source>
        <dbReference type="EMBL" id="KAF9870998.1"/>
    </source>
</evidence>
<name>A0A9P6HTT9_9PEZI</name>
<keyword evidence="1" id="KW-0472">Membrane</keyword>
<gene>
    <name evidence="2" type="ORF">CkaCkLH20_11415</name>
</gene>
<feature type="transmembrane region" description="Helical" evidence="1">
    <location>
        <begin position="31"/>
        <end position="52"/>
    </location>
</feature>
<keyword evidence="1" id="KW-1133">Transmembrane helix</keyword>
<proteinExistence type="predicted"/>
<dbReference type="AlphaFoldDB" id="A0A9P6HTT9"/>
<protein>
    <submittedName>
        <fullName evidence="2">Uncharacterized protein</fullName>
    </submittedName>
</protein>
<feature type="transmembrane region" description="Helical" evidence="1">
    <location>
        <begin position="78"/>
        <end position="103"/>
    </location>
</feature>
<reference evidence="2" key="1">
    <citation type="submission" date="2020-03" db="EMBL/GenBank/DDBJ databases">
        <authorList>
            <person name="He L."/>
        </authorList>
    </citation>
    <scope>NUCLEOTIDE SEQUENCE</scope>
    <source>
        <strain evidence="2">CkLH20</strain>
    </source>
</reference>
<reference evidence="2" key="2">
    <citation type="submission" date="2020-11" db="EMBL/GenBank/DDBJ databases">
        <title>Whole genome sequencing of Colletotrichum sp.</title>
        <authorList>
            <person name="Li H."/>
        </authorList>
    </citation>
    <scope>NUCLEOTIDE SEQUENCE</scope>
    <source>
        <strain evidence="2">CkLH20</strain>
    </source>
</reference>